<dbReference type="AlphaFoldDB" id="A0A0K0EUK9"/>
<protein>
    <submittedName>
        <fullName evidence="2">DUF4362 domain-containing protein</fullName>
    </submittedName>
</protein>
<keyword evidence="1" id="KW-1185">Reference proteome</keyword>
<accession>A0A0K0EUK9</accession>
<evidence type="ECO:0000313" key="1">
    <source>
        <dbReference type="Proteomes" id="UP000035680"/>
    </source>
</evidence>
<reference evidence="2" key="2">
    <citation type="submission" date="2015-08" db="UniProtKB">
        <authorList>
            <consortium name="WormBaseParasite"/>
        </authorList>
    </citation>
    <scope>IDENTIFICATION</scope>
</reference>
<dbReference type="WBParaSite" id="SVE_0020300.1">
    <property type="protein sequence ID" value="SVE_0020300.1"/>
    <property type="gene ID" value="SVE_0020300"/>
</dbReference>
<evidence type="ECO:0000313" key="2">
    <source>
        <dbReference type="WBParaSite" id="SVE_0020300.1"/>
    </source>
</evidence>
<organism evidence="1 2">
    <name type="scientific">Strongyloides venezuelensis</name>
    <name type="common">Threadworm</name>
    <dbReference type="NCBI Taxonomy" id="75913"/>
    <lineage>
        <taxon>Eukaryota</taxon>
        <taxon>Metazoa</taxon>
        <taxon>Ecdysozoa</taxon>
        <taxon>Nematoda</taxon>
        <taxon>Chromadorea</taxon>
        <taxon>Rhabditida</taxon>
        <taxon>Tylenchina</taxon>
        <taxon>Panagrolaimomorpha</taxon>
        <taxon>Strongyloidoidea</taxon>
        <taxon>Strongyloididae</taxon>
        <taxon>Strongyloides</taxon>
    </lineage>
</organism>
<sequence length="103" mass="12425">MDGTHVINVHNDMINRNIYYKCEIVIEEAAKYSFLSDYYDRVMDVVLVSRDGYGNKIFHNKIMFDNTFDGYKKYKCEIRYKNKDFKYDHPIEKLFFITILLNA</sequence>
<dbReference type="Proteomes" id="UP000035680">
    <property type="component" value="Unassembled WGS sequence"/>
</dbReference>
<proteinExistence type="predicted"/>
<name>A0A0K0EUK9_STRVS</name>
<reference evidence="1" key="1">
    <citation type="submission" date="2014-07" db="EMBL/GenBank/DDBJ databases">
        <authorList>
            <person name="Martin A.A"/>
            <person name="De Silva N."/>
        </authorList>
    </citation>
    <scope>NUCLEOTIDE SEQUENCE</scope>
</reference>